<evidence type="ECO:0000313" key="3">
    <source>
        <dbReference type="Proteomes" id="UP000288794"/>
    </source>
</evidence>
<dbReference type="SUPFAM" id="SSF55136">
    <property type="entry name" value="Probable bacterial effector-binding domain"/>
    <property type="match status" value="1"/>
</dbReference>
<sequence length="153" mass="17503">MKIVERPVLSLVGVSTRTNNTNEMDVTTAKILPLWRHFYQDIYPEQLSGDVVYGVYSNYESDASGEFDVTVAVKAQEDENVQAGSMFDKIELAPGRYMVFSGQTGAGNPVFHLWQQVWQHFEQTGCPHQRCWITDYEIYYRDGKIELLIGIVN</sequence>
<dbReference type="PANTHER" id="PTHR36444">
    <property type="entry name" value="TRANSCRIPTIONAL REGULATOR PROTEIN YOBU-RELATED"/>
    <property type="match status" value="1"/>
</dbReference>
<dbReference type="RefSeq" id="WP_128176586.1">
    <property type="nucleotide sequence ID" value="NZ_CP071409.1"/>
</dbReference>
<protein>
    <recommendedName>
        <fullName evidence="1">AraC effector-binding domain-containing protein</fullName>
    </recommendedName>
</protein>
<evidence type="ECO:0000259" key="1">
    <source>
        <dbReference type="SMART" id="SM00871"/>
    </source>
</evidence>
<keyword evidence="3" id="KW-1185">Reference proteome</keyword>
<dbReference type="InterPro" id="IPR011256">
    <property type="entry name" value="Reg_factor_effector_dom_sf"/>
</dbReference>
<dbReference type="SMART" id="SM00871">
    <property type="entry name" value="AraC_E_bind"/>
    <property type="match status" value="1"/>
</dbReference>
<accession>A0A443IEY4</accession>
<dbReference type="PANTHER" id="PTHR36444:SF2">
    <property type="entry name" value="TRANSCRIPTIONAL REGULATOR PROTEIN YOBU-RELATED"/>
    <property type="match status" value="1"/>
</dbReference>
<dbReference type="Pfam" id="PF14526">
    <property type="entry name" value="Cass2"/>
    <property type="match status" value="1"/>
</dbReference>
<name>A0A443IEY4_9GAMM</name>
<gene>
    <name evidence="2" type="ORF">ED28_07145</name>
</gene>
<dbReference type="InterPro" id="IPR053182">
    <property type="entry name" value="YobU-like_regulator"/>
</dbReference>
<feature type="domain" description="AraC effector-binding" evidence="1">
    <location>
        <begin position="1"/>
        <end position="152"/>
    </location>
</feature>
<comment type="caution">
    <text evidence="2">The sequence shown here is derived from an EMBL/GenBank/DDBJ whole genome shotgun (WGS) entry which is preliminary data.</text>
</comment>
<dbReference type="InterPro" id="IPR029441">
    <property type="entry name" value="Cass2"/>
</dbReference>
<reference evidence="2 3" key="1">
    <citation type="submission" date="2014-04" db="EMBL/GenBank/DDBJ databases">
        <title>Draft genome sequence of Pantoea beijingensis strain LMG 27579, an emerging pathogen to Pleurotus eryngii with potential industrial application.</title>
        <authorList>
            <person name="Xu F."/>
            <person name="Liu Y."/>
            <person name="Wang S."/>
            <person name="Yin Y."/>
            <person name="Ma Y."/>
            <person name="Zhao S."/>
            <person name="Rong C."/>
        </authorList>
    </citation>
    <scope>NUCLEOTIDE SEQUENCE [LARGE SCALE GENOMIC DNA]</scope>
    <source>
        <strain evidence="2 3">LMG 27579</strain>
    </source>
</reference>
<proteinExistence type="predicted"/>
<organism evidence="2 3">
    <name type="scientific">[Pantoea] beijingensis</name>
    <dbReference type="NCBI Taxonomy" id="1324864"/>
    <lineage>
        <taxon>Bacteria</taxon>
        <taxon>Pseudomonadati</taxon>
        <taxon>Pseudomonadota</taxon>
        <taxon>Gammaproteobacteria</taxon>
        <taxon>Enterobacterales</taxon>
        <taxon>Erwiniaceae</taxon>
        <taxon>Erwinia</taxon>
    </lineage>
</organism>
<dbReference type="AlphaFoldDB" id="A0A443IEY4"/>
<dbReference type="EMBL" id="JMEE01000011">
    <property type="protein sequence ID" value="RWR02633.1"/>
    <property type="molecule type" value="Genomic_DNA"/>
</dbReference>
<dbReference type="Proteomes" id="UP000288794">
    <property type="component" value="Unassembled WGS sequence"/>
</dbReference>
<dbReference type="InterPro" id="IPR010499">
    <property type="entry name" value="AraC_E-bd"/>
</dbReference>
<evidence type="ECO:0000313" key="2">
    <source>
        <dbReference type="EMBL" id="RWR02633.1"/>
    </source>
</evidence>
<dbReference type="Gene3D" id="3.20.80.10">
    <property type="entry name" value="Regulatory factor, effector binding domain"/>
    <property type="match status" value="1"/>
</dbReference>